<dbReference type="EMBL" id="VSRR010085425">
    <property type="protein sequence ID" value="MPC90747.1"/>
    <property type="molecule type" value="Genomic_DNA"/>
</dbReference>
<feature type="transmembrane region" description="Helical" evidence="1">
    <location>
        <begin position="53"/>
        <end position="77"/>
    </location>
</feature>
<organism evidence="2 3">
    <name type="scientific">Portunus trituberculatus</name>
    <name type="common">Swimming crab</name>
    <name type="synonym">Neptunus trituberculatus</name>
    <dbReference type="NCBI Taxonomy" id="210409"/>
    <lineage>
        <taxon>Eukaryota</taxon>
        <taxon>Metazoa</taxon>
        <taxon>Ecdysozoa</taxon>
        <taxon>Arthropoda</taxon>
        <taxon>Crustacea</taxon>
        <taxon>Multicrustacea</taxon>
        <taxon>Malacostraca</taxon>
        <taxon>Eumalacostraca</taxon>
        <taxon>Eucarida</taxon>
        <taxon>Decapoda</taxon>
        <taxon>Pleocyemata</taxon>
        <taxon>Brachyura</taxon>
        <taxon>Eubrachyura</taxon>
        <taxon>Portunoidea</taxon>
        <taxon>Portunidae</taxon>
        <taxon>Portuninae</taxon>
        <taxon>Portunus</taxon>
    </lineage>
</organism>
<comment type="caution">
    <text evidence="2">The sequence shown here is derived from an EMBL/GenBank/DDBJ whole genome shotgun (WGS) entry which is preliminary data.</text>
</comment>
<proteinExistence type="predicted"/>
<evidence type="ECO:0000256" key="1">
    <source>
        <dbReference type="SAM" id="Phobius"/>
    </source>
</evidence>
<evidence type="ECO:0000313" key="2">
    <source>
        <dbReference type="EMBL" id="MPC90747.1"/>
    </source>
</evidence>
<keyword evidence="1" id="KW-0472">Membrane</keyword>
<protein>
    <submittedName>
        <fullName evidence="2">Uncharacterized protein</fullName>
    </submittedName>
</protein>
<accession>A0A5B7JBI0</accession>
<gene>
    <name evidence="2" type="ORF">E2C01_085745</name>
</gene>
<keyword evidence="1" id="KW-1133">Transmembrane helix</keyword>
<keyword evidence="3" id="KW-1185">Reference proteome</keyword>
<name>A0A5B7JBI0_PORTR</name>
<dbReference type="AlphaFoldDB" id="A0A5B7JBI0"/>
<dbReference type="Proteomes" id="UP000324222">
    <property type="component" value="Unassembled WGS sequence"/>
</dbReference>
<reference evidence="2 3" key="1">
    <citation type="submission" date="2019-05" db="EMBL/GenBank/DDBJ databases">
        <title>Another draft genome of Portunus trituberculatus and its Hox gene families provides insights of decapod evolution.</title>
        <authorList>
            <person name="Jeong J.-H."/>
            <person name="Song I."/>
            <person name="Kim S."/>
            <person name="Choi T."/>
            <person name="Kim D."/>
            <person name="Ryu S."/>
            <person name="Kim W."/>
        </authorList>
    </citation>
    <scope>NUCLEOTIDE SEQUENCE [LARGE SCALE GENOMIC DNA]</scope>
    <source>
        <tissue evidence="2">Muscle</tissue>
    </source>
</reference>
<sequence>MGHGTPSRSYYGSISLLAAYRRTSPVLSLDPYMSHTGVVLCVLSPVSSALPCVWGGTAVNGGGGVIVVSGVGYAYWLSCQEMRRGKMADVVSGVEENVVAASASQAALPVLEKDAASSSISVAPSVPDKLDLFMQ</sequence>
<keyword evidence="1" id="KW-0812">Transmembrane</keyword>
<evidence type="ECO:0000313" key="3">
    <source>
        <dbReference type="Proteomes" id="UP000324222"/>
    </source>
</evidence>